<dbReference type="EMBL" id="DVHN01000014">
    <property type="protein sequence ID" value="HIR87596.1"/>
    <property type="molecule type" value="Genomic_DNA"/>
</dbReference>
<reference evidence="1" key="2">
    <citation type="journal article" date="2021" name="PeerJ">
        <title>Extensive microbial diversity within the chicken gut microbiome revealed by metagenomics and culture.</title>
        <authorList>
            <person name="Gilroy R."/>
            <person name="Ravi A."/>
            <person name="Getino M."/>
            <person name="Pursley I."/>
            <person name="Horton D.L."/>
            <person name="Alikhan N.F."/>
            <person name="Baker D."/>
            <person name="Gharbi K."/>
            <person name="Hall N."/>
            <person name="Watson M."/>
            <person name="Adriaenssens E.M."/>
            <person name="Foster-Nyarko E."/>
            <person name="Jarju S."/>
            <person name="Secka A."/>
            <person name="Antonio M."/>
            <person name="Oren A."/>
            <person name="Chaudhuri R.R."/>
            <person name="La Ragione R."/>
            <person name="Hildebrand F."/>
            <person name="Pallen M.J."/>
        </authorList>
    </citation>
    <scope>NUCLEOTIDE SEQUENCE</scope>
    <source>
        <strain evidence="1">ChiW13-3771</strain>
    </source>
</reference>
<evidence type="ECO:0000313" key="2">
    <source>
        <dbReference type="Proteomes" id="UP000824201"/>
    </source>
</evidence>
<gene>
    <name evidence="1" type="ORF">IAC96_01470</name>
</gene>
<protein>
    <submittedName>
        <fullName evidence="1">Uncharacterized protein</fullName>
    </submittedName>
</protein>
<name>A0A9D1ECK9_9FIRM</name>
<evidence type="ECO:0000313" key="1">
    <source>
        <dbReference type="EMBL" id="HIR87596.1"/>
    </source>
</evidence>
<sequence length="439" mass="51016">MKFIFSQLHPFSNQDDFHWNYTDFKGNVLKSNDDILVTNRTLLSELSHEENLTAEKLKKMIDDGSTNNYLYSVNDLISDPDKYVFLEPNSNMVLDLRISKYSGQILPIHAGRAKQLQLQYFGQANVGKTLLITQYSCETALFSWKKDKKKLCFRCDIPINLPVQNFRNKQIKSYLSRELMEPTPSGEELLPHSFFITFFDGVNNSEILLEFQDIAGENSDQQFHFSPVYQSDFLLFLISPADLEDPIANKKLEDLITLVDQTKQQLDCENAKVLVVLTMSDLFLNKSFKSEEKLQKLLTQNTLTRKHHLKLTMHENGYNMDEHKKRSAIISDFLENRYPNIHTALELLNPQCDTSYFLLASLNELPNQQVFSKSFEPYRIDELLLYVLSQYGLFPTTEFQDTTKEQIKYNNIKQPQSVNKIQSFMKKINEVFLGGDEEL</sequence>
<comment type="caution">
    <text evidence="1">The sequence shown here is derived from an EMBL/GenBank/DDBJ whole genome shotgun (WGS) entry which is preliminary data.</text>
</comment>
<organism evidence="1 2">
    <name type="scientific">Candidatus Fimimorpha faecalis</name>
    <dbReference type="NCBI Taxonomy" id="2840824"/>
    <lineage>
        <taxon>Bacteria</taxon>
        <taxon>Bacillati</taxon>
        <taxon>Bacillota</taxon>
        <taxon>Clostridia</taxon>
        <taxon>Eubacteriales</taxon>
        <taxon>Candidatus Fimimorpha</taxon>
    </lineage>
</organism>
<dbReference type="Proteomes" id="UP000824201">
    <property type="component" value="Unassembled WGS sequence"/>
</dbReference>
<dbReference type="Gene3D" id="3.40.50.300">
    <property type="entry name" value="P-loop containing nucleotide triphosphate hydrolases"/>
    <property type="match status" value="1"/>
</dbReference>
<dbReference type="SUPFAM" id="SSF52540">
    <property type="entry name" value="P-loop containing nucleoside triphosphate hydrolases"/>
    <property type="match status" value="1"/>
</dbReference>
<accession>A0A9D1ECK9</accession>
<dbReference type="InterPro" id="IPR027417">
    <property type="entry name" value="P-loop_NTPase"/>
</dbReference>
<proteinExistence type="predicted"/>
<reference evidence="1" key="1">
    <citation type="submission" date="2020-10" db="EMBL/GenBank/DDBJ databases">
        <authorList>
            <person name="Gilroy R."/>
        </authorList>
    </citation>
    <scope>NUCLEOTIDE SEQUENCE</scope>
    <source>
        <strain evidence="1">ChiW13-3771</strain>
    </source>
</reference>
<dbReference type="AlphaFoldDB" id="A0A9D1ECK9"/>